<comment type="caution">
    <text evidence="9">The sequence shown here is derived from an EMBL/GenBank/DDBJ whole genome shotgun (WGS) entry which is preliminary data.</text>
</comment>
<dbReference type="SUPFAM" id="SSF50129">
    <property type="entry name" value="GroES-like"/>
    <property type="match status" value="1"/>
</dbReference>
<reference evidence="9 10" key="1">
    <citation type="journal article" date="2014" name="Genome Announc.">
        <title>Draft Genome Sequence of Magnetospirillum sp. Strain SO-1, a Freshwater Magnetotactic Bacterium Isolated from the Ol'khovka River, Russia.</title>
        <authorList>
            <person name="Grouzdev D.S."/>
            <person name="Dziuba M.V."/>
            <person name="Sukhacheva M.S."/>
            <person name="Mardanov A.V."/>
            <person name="Beletskiy A.V."/>
            <person name="Kuznetsov B.B."/>
            <person name="Skryabin K.G."/>
        </authorList>
    </citation>
    <scope>NUCLEOTIDE SEQUENCE [LARGE SCALE GENOMIC DNA]</scope>
    <source>
        <strain evidence="9 10">SO-1</strain>
    </source>
</reference>
<dbReference type="GO" id="GO:0005737">
    <property type="term" value="C:cytoplasm"/>
    <property type="evidence" value="ECO:0007669"/>
    <property type="project" value="TreeGrafter"/>
</dbReference>
<dbReference type="PANTHER" id="PTHR42940">
    <property type="entry name" value="ALCOHOL DEHYDROGENASE 1-RELATED"/>
    <property type="match status" value="1"/>
</dbReference>
<dbReference type="Gene3D" id="3.90.180.10">
    <property type="entry name" value="Medium-chain alcohol dehydrogenases, catalytic domain"/>
    <property type="match status" value="1"/>
</dbReference>
<evidence type="ECO:0000256" key="4">
    <source>
        <dbReference type="ARBA" id="ARBA00022833"/>
    </source>
</evidence>
<dbReference type="InterPro" id="IPR013154">
    <property type="entry name" value="ADH-like_N"/>
</dbReference>
<dbReference type="STRING" id="1244869.H261_10432"/>
<comment type="cofactor">
    <cofactor evidence="1 6">
        <name>Zn(2+)</name>
        <dbReference type="ChEBI" id="CHEBI:29105"/>
    </cofactor>
</comment>
<dbReference type="InterPro" id="IPR036291">
    <property type="entry name" value="NAD(P)-bd_dom_sf"/>
</dbReference>
<accession>M3ABT2</accession>
<protein>
    <submittedName>
        <fullName evidence="9">6-hydroxycyclohex-1-ene-1-carbonyl-CoA dehydrogenase</fullName>
    </submittedName>
</protein>
<proteinExistence type="inferred from homology"/>
<organism evidence="9 10">
    <name type="scientific">Paramagnetospirillum caucaseum</name>
    <dbReference type="NCBI Taxonomy" id="1244869"/>
    <lineage>
        <taxon>Bacteria</taxon>
        <taxon>Pseudomonadati</taxon>
        <taxon>Pseudomonadota</taxon>
        <taxon>Alphaproteobacteria</taxon>
        <taxon>Rhodospirillales</taxon>
        <taxon>Magnetospirillaceae</taxon>
        <taxon>Paramagnetospirillum</taxon>
    </lineage>
</organism>
<comment type="similarity">
    <text evidence="2 6">Belongs to the zinc-containing alcohol dehydrogenase family.</text>
</comment>
<dbReference type="SUPFAM" id="SSF51735">
    <property type="entry name" value="NAD(P)-binding Rossmann-fold domains"/>
    <property type="match status" value="1"/>
</dbReference>
<dbReference type="AlphaFoldDB" id="M3ABT2"/>
<evidence type="ECO:0000259" key="8">
    <source>
        <dbReference type="Pfam" id="PF08240"/>
    </source>
</evidence>
<dbReference type="Proteomes" id="UP000011744">
    <property type="component" value="Unassembled WGS sequence"/>
</dbReference>
<keyword evidence="4 6" id="KW-0862">Zinc</keyword>
<evidence type="ECO:0000256" key="2">
    <source>
        <dbReference type="ARBA" id="ARBA00008072"/>
    </source>
</evidence>
<dbReference type="PANTHER" id="PTHR42940:SF8">
    <property type="entry name" value="VACUOLAR PROTEIN SORTING-ASSOCIATED PROTEIN 11"/>
    <property type="match status" value="1"/>
</dbReference>
<dbReference type="RefSeq" id="WP_008617110.1">
    <property type="nucleotide sequence ID" value="NZ_AONQ01000024.1"/>
</dbReference>
<dbReference type="OrthoDB" id="5295340at2"/>
<dbReference type="PATRIC" id="fig|1244869.3.peg.2109"/>
<keyword evidence="3 6" id="KW-0479">Metal-binding</keyword>
<evidence type="ECO:0000259" key="7">
    <source>
        <dbReference type="Pfam" id="PF00107"/>
    </source>
</evidence>
<keyword evidence="10" id="KW-1185">Reference proteome</keyword>
<dbReference type="InterPro" id="IPR017614">
    <property type="entry name" value="Dearomat_deydrogenase"/>
</dbReference>
<dbReference type="eggNOG" id="COG1064">
    <property type="taxonomic scope" value="Bacteria"/>
</dbReference>
<dbReference type="CDD" id="cd08254">
    <property type="entry name" value="hydroxyacyl_CoA_DH"/>
    <property type="match status" value="1"/>
</dbReference>
<sequence length="355" mass="37909">MSKQAYRWVMTGVGQPMERQAFDPFPPSPGEVVIEISGCGVCHTDLGYYYDGVRTNHALPLTLGHEISGRVVAVGAGAQNWLNKAVIVPAVFHCGECDPCKRGKGTLCINEKMPGNDIHGGFASHIKTPTHGLLAVDEARLAKAGLNLASVSVVADAVTTPFQAVSQSGIGPGDLAIVNGVGGVGGYCVQIAKAFGATVIAIDVDPVKLDMIGQYGADLILNAREMDGRELKKRVAAFAKERGLRPIEWFVFECSGTKVGQETAFGLMVKGSTLAVVGFTMDKVEIRLSNLMALHGRALGNWGCVLSNYGPTLDMVLAGKVQILPFVEEHPLDQINEVFDAVHHRRIARRVVLVP</sequence>
<dbReference type="Pfam" id="PF08240">
    <property type="entry name" value="ADH_N"/>
    <property type="match status" value="1"/>
</dbReference>
<dbReference type="EMBL" id="AONQ01000024">
    <property type="protein sequence ID" value="EME69959.1"/>
    <property type="molecule type" value="Genomic_DNA"/>
</dbReference>
<dbReference type="PROSITE" id="PS00059">
    <property type="entry name" value="ADH_ZINC"/>
    <property type="match status" value="1"/>
</dbReference>
<evidence type="ECO:0000313" key="10">
    <source>
        <dbReference type="Proteomes" id="UP000011744"/>
    </source>
</evidence>
<evidence type="ECO:0000256" key="3">
    <source>
        <dbReference type="ARBA" id="ARBA00022723"/>
    </source>
</evidence>
<feature type="domain" description="Alcohol dehydrogenase-like N-terminal" evidence="8">
    <location>
        <begin position="29"/>
        <end position="136"/>
    </location>
</feature>
<dbReference type="GO" id="GO:0004022">
    <property type="term" value="F:alcohol dehydrogenase (NAD+) activity"/>
    <property type="evidence" value="ECO:0007669"/>
    <property type="project" value="TreeGrafter"/>
</dbReference>
<gene>
    <name evidence="9" type="ORF">H261_10432</name>
</gene>
<dbReference type="Pfam" id="PF00107">
    <property type="entry name" value="ADH_zinc_N"/>
    <property type="match status" value="1"/>
</dbReference>
<dbReference type="Gene3D" id="3.40.50.720">
    <property type="entry name" value="NAD(P)-binding Rossmann-like Domain"/>
    <property type="match status" value="1"/>
</dbReference>
<dbReference type="NCBIfam" id="TIGR03201">
    <property type="entry name" value="dearomat_had"/>
    <property type="match status" value="1"/>
</dbReference>
<evidence type="ECO:0000256" key="5">
    <source>
        <dbReference type="ARBA" id="ARBA00023002"/>
    </source>
</evidence>
<name>M3ABT2_9PROT</name>
<dbReference type="InterPro" id="IPR013149">
    <property type="entry name" value="ADH-like_C"/>
</dbReference>
<dbReference type="InterPro" id="IPR002328">
    <property type="entry name" value="ADH_Zn_CS"/>
</dbReference>
<dbReference type="InterPro" id="IPR011032">
    <property type="entry name" value="GroES-like_sf"/>
</dbReference>
<evidence type="ECO:0000313" key="9">
    <source>
        <dbReference type="EMBL" id="EME69959.1"/>
    </source>
</evidence>
<feature type="domain" description="Alcohol dehydrogenase-like C-terminal" evidence="7">
    <location>
        <begin position="183"/>
        <end position="305"/>
    </location>
</feature>
<keyword evidence="5" id="KW-0560">Oxidoreductase</keyword>
<dbReference type="GO" id="GO:0008270">
    <property type="term" value="F:zinc ion binding"/>
    <property type="evidence" value="ECO:0007669"/>
    <property type="project" value="InterPro"/>
</dbReference>
<evidence type="ECO:0000256" key="1">
    <source>
        <dbReference type="ARBA" id="ARBA00001947"/>
    </source>
</evidence>
<evidence type="ECO:0000256" key="6">
    <source>
        <dbReference type="RuleBase" id="RU361277"/>
    </source>
</evidence>